<accession>A0A2Z6P4Z2</accession>
<dbReference type="EMBL" id="DF974024">
    <property type="protein sequence ID" value="GAU44210.1"/>
    <property type="molecule type" value="Genomic_DNA"/>
</dbReference>
<evidence type="ECO:0000313" key="2">
    <source>
        <dbReference type="EMBL" id="GAU44210.1"/>
    </source>
</evidence>
<reference evidence="3" key="1">
    <citation type="journal article" date="2017" name="Front. Plant Sci.">
        <title>Climate Clever Clovers: New Paradigm to Reduce the Environmental Footprint of Ruminants by Breeding Low Methanogenic Forages Utilizing Haplotype Variation.</title>
        <authorList>
            <person name="Kaur P."/>
            <person name="Appels R."/>
            <person name="Bayer P.E."/>
            <person name="Keeble-Gagnere G."/>
            <person name="Wang J."/>
            <person name="Hirakawa H."/>
            <person name="Shirasawa K."/>
            <person name="Vercoe P."/>
            <person name="Stefanova K."/>
            <person name="Durmic Z."/>
            <person name="Nichols P."/>
            <person name="Revell C."/>
            <person name="Isobe S.N."/>
            <person name="Edwards D."/>
            <person name="Erskine W."/>
        </authorList>
    </citation>
    <scope>NUCLEOTIDE SEQUENCE [LARGE SCALE GENOMIC DNA]</scope>
    <source>
        <strain evidence="3">cv. Daliak</strain>
    </source>
</reference>
<evidence type="ECO:0000313" key="3">
    <source>
        <dbReference type="Proteomes" id="UP000242715"/>
    </source>
</evidence>
<dbReference type="Pfam" id="PF03732">
    <property type="entry name" value="Retrotrans_gag"/>
    <property type="match status" value="1"/>
</dbReference>
<feature type="domain" description="Retrotransposon gag" evidence="1">
    <location>
        <begin position="24"/>
        <end position="80"/>
    </location>
</feature>
<dbReference type="Proteomes" id="UP000242715">
    <property type="component" value="Unassembled WGS sequence"/>
</dbReference>
<keyword evidence="3" id="KW-1185">Reference proteome</keyword>
<proteinExistence type="predicted"/>
<name>A0A2Z6P4Z2_TRISU</name>
<dbReference type="PANTHER" id="PTHR33223">
    <property type="entry name" value="CCHC-TYPE DOMAIN-CONTAINING PROTEIN"/>
    <property type="match status" value="1"/>
</dbReference>
<dbReference type="AlphaFoldDB" id="A0A2Z6P4Z2"/>
<evidence type="ECO:0000259" key="1">
    <source>
        <dbReference type="Pfam" id="PF03732"/>
    </source>
</evidence>
<sequence>MNFNETCEIQEIPEEVTEDQKKLRLFAYSLTKDAKDWLYCLPSRTIQTWKELEDKFLDRFFTEKQFKERKAEILNFKQHVKELIITPRS</sequence>
<gene>
    <name evidence="2" type="ORF">TSUD_370730</name>
</gene>
<organism evidence="2 3">
    <name type="scientific">Trifolium subterraneum</name>
    <name type="common">Subterranean clover</name>
    <dbReference type="NCBI Taxonomy" id="3900"/>
    <lineage>
        <taxon>Eukaryota</taxon>
        <taxon>Viridiplantae</taxon>
        <taxon>Streptophyta</taxon>
        <taxon>Embryophyta</taxon>
        <taxon>Tracheophyta</taxon>
        <taxon>Spermatophyta</taxon>
        <taxon>Magnoliopsida</taxon>
        <taxon>eudicotyledons</taxon>
        <taxon>Gunneridae</taxon>
        <taxon>Pentapetalae</taxon>
        <taxon>rosids</taxon>
        <taxon>fabids</taxon>
        <taxon>Fabales</taxon>
        <taxon>Fabaceae</taxon>
        <taxon>Papilionoideae</taxon>
        <taxon>50 kb inversion clade</taxon>
        <taxon>NPAAA clade</taxon>
        <taxon>Hologalegina</taxon>
        <taxon>IRL clade</taxon>
        <taxon>Trifolieae</taxon>
        <taxon>Trifolium</taxon>
    </lineage>
</organism>
<dbReference type="PANTHER" id="PTHR33223:SF11">
    <property type="entry name" value="ELEMENT PROTEIN, PUTATIVE-RELATED"/>
    <property type="match status" value="1"/>
</dbReference>
<dbReference type="InterPro" id="IPR005162">
    <property type="entry name" value="Retrotrans_gag_dom"/>
</dbReference>
<protein>
    <recommendedName>
        <fullName evidence="1">Retrotransposon gag domain-containing protein</fullName>
    </recommendedName>
</protein>
<dbReference type="OrthoDB" id="1431696at2759"/>